<name>A0A9X0R396_9PROT</name>
<evidence type="ECO:0000259" key="1">
    <source>
        <dbReference type="Pfam" id="PF00198"/>
    </source>
</evidence>
<dbReference type="InterPro" id="IPR001078">
    <property type="entry name" value="2-oxoacid_DH_actylTfrase"/>
</dbReference>
<proteinExistence type="predicted"/>
<sequence length="251" mass="27765">MRGRSIPLSLPRRLATEFSYAARRVPRATLSARLTLGPLVAARRLVDERPPWSAIFARAFALAAEEMPILRRGYVQLPWPRLVEWPTSVACVVVERDWGGEPALFFLRIKDPAGLGLTAIAARVREAKTAPVESLRENCRALRLARLPWPLRRGLFWLGLNLGRQLPNWYGSFGVSVLGAERVAISSVVAPWPCFLNYGPIGPDGVVEVYLSFDHRVMDGMAGARAIQALERMLHGPLLAELRALATRAAA</sequence>
<dbReference type="SUPFAM" id="SSF52777">
    <property type="entry name" value="CoA-dependent acyltransferases"/>
    <property type="match status" value="1"/>
</dbReference>
<feature type="domain" description="2-oxoacid dehydrogenase acyltransferase catalytic" evidence="1">
    <location>
        <begin position="174"/>
        <end position="238"/>
    </location>
</feature>
<keyword evidence="3" id="KW-1185">Reference proteome</keyword>
<dbReference type="RefSeq" id="WP_186772475.1">
    <property type="nucleotide sequence ID" value="NZ_JACOMF010000033.1"/>
</dbReference>
<dbReference type="Gene3D" id="3.30.559.10">
    <property type="entry name" value="Chloramphenicol acetyltransferase-like domain"/>
    <property type="match status" value="1"/>
</dbReference>
<dbReference type="Proteomes" id="UP000600101">
    <property type="component" value="Unassembled WGS sequence"/>
</dbReference>
<dbReference type="AlphaFoldDB" id="A0A9X0R396"/>
<dbReference type="InterPro" id="IPR023213">
    <property type="entry name" value="CAT-like_dom_sf"/>
</dbReference>
<evidence type="ECO:0000313" key="2">
    <source>
        <dbReference type="EMBL" id="MBC4017722.1"/>
    </source>
</evidence>
<accession>A0A9X0R396</accession>
<evidence type="ECO:0000313" key="3">
    <source>
        <dbReference type="Proteomes" id="UP000600101"/>
    </source>
</evidence>
<dbReference type="EMBL" id="JACOMF010000033">
    <property type="protein sequence ID" value="MBC4017722.1"/>
    <property type="molecule type" value="Genomic_DNA"/>
</dbReference>
<dbReference type="Pfam" id="PF00198">
    <property type="entry name" value="2-oxoacid_dh"/>
    <property type="match status" value="1"/>
</dbReference>
<protein>
    <submittedName>
        <fullName evidence="2">2-oxo acid dehydrogenase subunit E2</fullName>
    </submittedName>
</protein>
<comment type="caution">
    <text evidence="2">The sequence shown here is derived from an EMBL/GenBank/DDBJ whole genome shotgun (WGS) entry which is preliminary data.</text>
</comment>
<reference evidence="2" key="1">
    <citation type="submission" date="2020-08" db="EMBL/GenBank/DDBJ databases">
        <authorList>
            <person name="Hu Y."/>
            <person name="Nguyen S.V."/>
            <person name="Li F."/>
            <person name="Fanning S."/>
        </authorList>
    </citation>
    <scope>NUCLEOTIDE SEQUENCE</scope>
    <source>
        <strain evidence="2">SYSU D8009</strain>
    </source>
</reference>
<organism evidence="2 3">
    <name type="scientific">Siccirubricoccus deserti</name>
    <dbReference type="NCBI Taxonomy" id="2013562"/>
    <lineage>
        <taxon>Bacteria</taxon>
        <taxon>Pseudomonadati</taxon>
        <taxon>Pseudomonadota</taxon>
        <taxon>Alphaproteobacteria</taxon>
        <taxon>Acetobacterales</taxon>
        <taxon>Roseomonadaceae</taxon>
        <taxon>Siccirubricoccus</taxon>
    </lineage>
</organism>
<dbReference type="GO" id="GO:0016746">
    <property type="term" value="F:acyltransferase activity"/>
    <property type="evidence" value="ECO:0007669"/>
    <property type="project" value="InterPro"/>
</dbReference>
<gene>
    <name evidence="2" type="ORF">H7965_20670</name>
</gene>